<name>A0AAU8A3J4_9BURK</name>
<gene>
    <name evidence="1" type="ORF">NKE59_01455</name>
</gene>
<accession>A0AAU8A3J4</accession>
<dbReference type="RefSeq" id="WP_353439123.1">
    <property type="nucleotide sequence ID" value="NZ_CP099959.1"/>
</dbReference>
<proteinExistence type="predicted"/>
<evidence type="ECO:0008006" key="2">
    <source>
        <dbReference type="Google" id="ProtNLM"/>
    </source>
</evidence>
<dbReference type="InterPro" id="IPR029063">
    <property type="entry name" value="SAM-dependent_MTases_sf"/>
</dbReference>
<protein>
    <recommendedName>
        <fullName evidence="2">Methyltransferase domain-containing protein</fullName>
    </recommendedName>
</protein>
<dbReference type="AlphaFoldDB" id="A0AAU8A3J4"/>
<dbReference type="Gene3D" id="3.40.50.150">
    <property type="entry name" value="Vaccinia Virus protein VP39"/>
    <property type="match status" value="1"/>
</dbReference>
<organism evidence="1">
    <name type="scientific">Polynucleobacter sp. UK-FUSCHL-C3</name>
    <dbReference type="NCBI Taxonomy" id="2955208"/>
    <lineage>
        <taxon>Bacteria</taxon>
        <taxon>Pseudomonadati</taxon>
        <taxon>Pseudomonadota</taxon>
        <taxon>Betaproteobacteria</taxon>
        <taxon>Burkholderiales</taxon>
        <taxon>Burkholderiaceae</taxon>
        <taxon>Polynucleobacter</taxon>
    </lineage>
</organism>
<dbReference type="EMBL" id="CP099959">
    <property type="protein sequence ID" value="XCC57984.1"/>
    <property type="molecule type" value="Genomic_DNA"/>
</dbReference>
<sequence length="259" mass="30117">MFKRFFRKLDDFVFSGFFERHSNQKNNTNLLKLASIGLDYNYTTIYQKNTTNPISLLCDKYGSDKGSILEKGHPYGWPPHTYSDYYHLLFSSRRQHIKKVFECGLGTNNPNLLSSMGSMGKPGASLRVWRDYFPNAVIYGADIDRDILFTEDRIKTFYIDQLDPIAIKECWSSINEKNFDFIVDDGLHTFDAGLTLFIQSIDRLSIDGVYIIEDVAINDLIEYKKFFRNSEYEVDYVLMNRPDLPLSDNSLVVIRKRSI</sequence>
<reference evidence="1" key="1">
    <citation type="submission" date="2022-06" db="EMBL/GenBank/DDBJ databases">
        <title>New Polynucleobacter species.</title>
        <authorList>
            <person name="Hahn M.W."/>
        </authorList>
    </citation>
    <scope>NUCLEOTIDE SEQUENCE</scope>
    <source>
        <strain evidence="1">UK-FUSCHL-C3</strain>
    </source>
</reference>
<evidence type="ECO:0000313" key="1">
    <source>
        <dbReference type="EMBL" id="XCC57984.1"/>
    </source>
</evidence>
<dbReference type="SUPFAM" id="SSF53335">
    <property type="entry name" value="S-adenosyl-L-methionine-dependent methyltransferases"/>
    <property type="match status" value="1"/>
</dbReference>